<gene>
    <name evidence="1" type="ordered locus">H16_B2394</name>
</gene>
<dbReference type="AlphaFoldDB" id="Q0JYJ8"/>
<name>Q0JYJ8_CUPNH</name>
<dbReference type="eggNOG" id="ENOG5030X17">
    <property type="taxonomic scope" value="Bacteria"/>
</dbReference>
<evidence type="ECO:0000313" key="2">
    <source>
        <dbReference type="Proteomes" id="UP000008210"/>
    </source>
</evidence>
<keyword evidence="2" id="KW-1185">Reference proteome</keyword>
<accession>Q0JYJ8</accession>
<evidence type="ECO:0000313" key="1">
    <source>
        <dbReference type="EMBL" id="CAJ97176.1"/>
    </source>
</evidence>
<sequence length="133" mass="14288">MLMKVCVSGDSTCIWYLGTQTRCESGGKSPALINSSLGATTVELVCDRQIQLRNTTGLHYRYAILNYDLMDKIAASATGAFGIAVALESGRFAVYRFSSSGGKQAVSTLEEAALRLYRKNNSPAPAANRDSLL</sequence>
<dbReference type="HOGENOM" id="CLU_1903186_0_0_4"/>
<protein>
    <submittedName>
        <fullName evidence="1">Hypothetical membrane associated protein</fullName>
    </submittedName>
</protein>
<organism evidence="1 2">
    <name type="scientific">Cupriavidus necator (strain ATCC 17699 / DSM 428 / KCTC 22496 / NCIMB 10442 / H16 / Stanier 337)</name>
    <name type="common">Ralstonia eutropha</name>
    <dbReference type="NCBI Taxonomy" id="381666"/>
    <lineage>
        <taxon>Bacteria</taxon>
        <taxon>Pseudomonadati</taxon>
        <taxon>Pseudomonadota</taxon>
        <taxon>Betaproteobacteria</taxon>
        <taxon>Burkholderiales</taxon>
        <taxon>Burkholderiaceae</taxon>
        <taxon>Cupriavidus</taxon>
    </lineage>
</organism>
<reference evidence="1 2" key="1">
    <citation type="journal article" date="2006" name="Nat. Biotechnol.">
        <title>Genome sequence of the bioplastic-producing 'Knallgas' bacterium Ralstonia eutropha H16.</title>
        <authorList>
            <person name="Pohlmann A."/>
            <person name="Fricke W.F."/>
            <person name="Reinecke F."/>
            <person name="Kusian B."/>
            <person name="Liesegang H."/>
            <person name="Cramm R."/>
            <person name="Eitinger T."/>
            <person name="Ewering C."/>
            <person name="Potter M."/>
            <person name="Schwartz E."/>
            <person name="Strittmatter A."/>
            <person name="Voss I."/>
            <person name="Gottschalk G."/>
            <person name="Steinbuechel A."/>
            <person name="Friedrich B."/>
            <person name="Bowien B."/>
        </authorList>
    </citation>
    <scope>NUCLEOTIDE SEQUENCE [LARGE SCALE GENOMIC DNA]</scope>
    <source>
        <strain evidence="2">ATCC 17699 / DSM 428 / KCTC 22496 / NCIMB 10442 / H16 / Stanier 337</strain>
    </source>
</reference>
<proteinExistence type="predicted"/>
<dbReference type="EMBL" id="AM260480">
    <property type="protein sequence ID" value="CAJ97176.1"/>
    <property type="molecule type" value="Genomic_DNA"/>
</dbReference>
<dbReference type="KEGG" id="reh:H16_B2394"/>
<dbReference type="Proteomes" id="UP000008210">
    <property type="component" value="Chromosome 2"/>
</dbReference>